<dbReference type="AlphaFoldDB" id="A0AAD4M660"/>
<organism evidence="2 3">
    <name type="scientific">Multifurca ochricompacta</name>
    <dbReference type="NCBI Taxonomy" id="376703"/>
    <lineage>
        <taxon>Eukaryota</taxon>
        <taxon>Fungi</taxon>
        <taxon>Dikarya</taxon>
        <taxon>Basidiomycota</taxon>
        <taxon>Agaricomycotina</taxon>
        <taxon>Agaricomycetes</taxon>
        <taxon>Russulales</taxon>
        <taxon>Russulaceae</taxon>
        <taxon>Multifurca</taxon>
    </lineage>
</organism>
<dbReference type="EMBL" id="WTXG01000012">
    <property type="protein sequence ID" value="KAI0301791.1"/>
    <property type="molecule type" value="Genomic_DNA"/>
</dbReference>
<accession>A0AAD4M660</accession>
<protein>
    <submittedName>
        <fullName evidence="2">Uncharacterized protein</fullName>
    </submittedName>
</protein>
<gene>
    <name evidence="2" type="ORF">B0F90DRAFT_1816694</name>
</gene>
<dbReference type="Proteomes" id="UP001203297">
    <property type="component" value="Unassembled WGS sequence"/>
</dbReference>
<reference evidence="2" key="1">
    <citation type="journal article" date="2022" name="New Phytol.">
        <title>Evolutionary transition to the ectomycorrhizal habit in the genomes of a hyperdiverse lineage of mushroom-forming fungi.</title>
        <authorList>
            <person name="Looney B."/>
            <person name="Miyauchi S."/>
            <person name="Morin E."/>
            <person name="Drula E."/>
            <person name="Courty P.E."/>
            <person name="Kohler A."/>
            <person name="Kuo A."/>
            <person name="LaButti K."/>
            <person name="Pangilinan J."/>
            <person name="Lipzen A."/>
            <person name="Riley R."/>
            <person name="Andreopoulos W."/>
            <person name="He G."/>
            <person name="Johnson J."/>
            <person name="Nolan M."/>
            <person name="Tritt A."/>
            <person name="Barry K.W."/>
            <person name="Grigoriev I.V."/>
            <person name="Nagy L.G."/>
            <person name="Hibbett D."/>
            <person name="Henrissat B."/>
            <person name="Matheny P.B."/>
            <person name="Labbe J."/>
            <person name="Martin F.M."/>
        </authorList>
    </citation>
    <scope>NUCLEOTIDE SEQUENCE</scope>
    <source>
        <strain evidence="2">BPL690</strain>
    </source>
</reference>
<proteinExistence type="predicted"/>
<comment type="caution">
    <text evidence="2">The sequence shown here is derived from an EMBL/GenBank/DDBJ whole genome shotgun (WGS) entry which is preliminary data.</text>
</comment>
<evidence type="ECO:0000256" key="1">
    <source>
        <dbReference type="SAM" id="Coils"/>
    </source>
</evidence>
<evidence type="ECO:0000313" key="2">
    <source>
        <dbReference type="EMBL" id="KAI0301791.1"/>
    </source>
</evidence>
<sequence length="125" mass="14472">MFILRRPRYLSQWATLSTYRSSTRRLLHDNGNNGHRQNRHAQFYSDLVPAMIPVALLGSAVYMGLQLLQTYLSHEKYLDEARARVEELEREIDALLLERRNTSSATNATVDATAPEGWLNWLRRG</sequence>
<keyword evidence="1" id="KW-0175">Coiled coil</keyword>
<name>A0AAD4M660_9AGAM</name>
<keyword evidence="3" id="KW-1185">Reference proteome</keyword>
<evidence type="ECO:0000313" key="3">
    <source>
        <dbReference type="Proteomes" id="UP001203297"/>
    </source>
</evidence>
<feature type="coiled-coil region" evidence="1">
    <location>
        <begin position="71"/>
        <end position="105"/>
    </location>
</feature>